<keyword evidence="1" id="KW-0732">Signal</keyword>
<evidence type="ECO:0000313" key="3">
    <source>
        <dbReference type="Proteomes" id="UP000183947"/>
    </source>
</evidence>
<accession>A0A1M7FV64</accession>
<dbReference type="STRING" id="1121959.SAMN02746009_03901"/>
<dbReference type="RefSeq" id="WP_073288613.1">
    <property type="nucleotide sequence ID" value="NZ_FRAS01000033.1"/>
</dbReference>
<keyword evidence="3" id="KW-1185">Reference proteome</keyword>
<reference evidence="3" key="1">
    <citation type="submission" date="2016-11" db="EMBL/GenBank/DDBJ databases">
        <authorList>
            <person name="Varghese N."/>
            <person name="Submissions S."/>
        </authorList>
    </citation>
    <scope>NUCLEOTIDE SEQUENCE [LARGE SCALE GENOMIC DNA]</scope>
    <source>
        <strain evidence="3">DSM 18569</strain>
    </source>
</reference>
<evidence type="ECO:0000256" key="1">
    <source>
        <dbReference type="SAM" id="SignalP"/>
    </source>
</evidence>
<evidence type="ECO:0000313" key="2">
    <source>
        <dbReference type="EMBL" id="SHM07805.1"/>
    </source>
</evidence>
<feature type="chain" id="PRO_5012138809" evidence="1">
    <location>
        <begin position="21"/>
        <end position="81"/>
    </location>
</feature>
<dbReference type="AlphaFoldDB" id="A0A1M7FV64"/>
<organism evidence="2 3">
    <name type="scientific">Hymenobacter psychrotolerans DSM 18569</name>
    <dbReference type="NCBI Taxonomy" id="1121959"/>
    <lineage>
        <taxon>Bacteria</taxon>
        <taxon>Pseudomonadati</taxon>
        <taxon>Bacteroidota</taxon>
        <taxon>Cytophagia</taxon>
        <taxon>Cytophagales</taxon>
        <taxon>Hymenobacteraceae</taxon>
        <taxon>Hymenobacter</taxon>
    </lineage>
</organism>
<gene>
    <name evidence="2" type="ORF">SAMN02746009_03901</name>
</gene>
<feature type="signal peptide" evidence="1">
    <location>
        <begin position="1"/>
        <end position="20"/>
    </location>
</feature>
<sequence length="81" mass="8711">MKHIFRVFFLVCLFASAAWAQQAPAAGKPGPLEPPVDITCAEPVGRPQAVADSLLELLDKSQIPTGLLYDRVFPTGQPGIH</sequence>
<name>A0A1M7FV64_9BACT</name>
<dbReference type="OrthoDB" id="4535652at2"/>
<proteinExistence type="predicted"/>
<protein>
    <submittedName>
        <fullName evidence="2">Uncharacterized protein</fullName>
    </submittedName>
</protein>
<dbReference type="Proteomes" id="UP000183947">
    <property type="component" value="Unassembled WGS sequence"/>
</dbReference>
<dbReference type="EMBL" id="FRAS01000033">
    <property type="protein sequence ID" value="SHM07805.1"/>
    <property type="molecule type" value="Genomic_DNA"/>
</dbReference>